<dbReference type="InterPro" id="IPR024370">
    <property type="entry name" value="PBP_domain"/>
</dbReference>
<dbReference type="PANTHER" id="PTHR38431">
    <property type="entry name" value="BLL2305 PROTEIN"/>
    <property type="match status" value="1"/>
</dbReference>
<dbReference type="EMBL" id="JABEPP010000006">
    <property type="protein sequence ID" value="NNM74731.1"/>
    <property type="molecule type" value="Genomic_DNA"/>
</dbReference>
<gene>
    <name evidence="3" type="ORF">HJG44_20430</name>
</gene>
<dbReference type="InterPro" id="IPR036390">
    <property type="entry name" value="WH_DNA-bd_sf"/>
</dbReference>
<name>A0A849IBS2_9HYPH</name>
<dbReference type="Pfam" id="PF12727">
    <property type="entry name" value="PBP_like"/>
    <property type="match status" value="1"/>
</dbReference>
<dbReference type="InterPro" id="IPR000847">
    <property type="entry name" value="LysR_HTH_N"/>
</dbReference>
<dbReference type="SUPFAM" id="SSF53850">
    <property type="entry name" value="Periplasmic binding protein-like II"/>
    <property type="match status" value="1"/>
</dbReference>
<dbReference type="Gene3D" id="1.10.10.10">
    <property type="entry name" value="Winged helix-like DNA-binding domain superfamily/Winged helix DNA-binding domain"/>
    <property type="match status" value="1"/>
</dbReference>
<evidence type="ECO:0000259" key="2">
    <source>
        <dbReference type="Pfam" id="PF12727"/>
    </source>
</evidence>
<dbReference type="Gene3D" id="3.40.190.290">
    <property type="match status" value="1"/>
</dbReference>
<dbReference type="PANTHER" id="PTHR38431:SF1">
    <property type="entry name" value="BLL2305 PROTEIN"/>
    <property type="match status" value="1"/>
</dbReference>
<feature type="domain" description="PBP" evidence="2">
    <location>
        <begin position="141"/>
        <end position="298"/>
    </location>
</feature>
<evidence type="ECO:0000259" key="1">
    <source>
        <dbReference type="Pfam" id="PF00126"/>
    </source>
</evidence>
<organism evidence="3 4">
    <name type="scientific">Enterovirga aerilata</name>
    <dbReference type="NCBI Taxonomy" id="2730920"/>
    <lineage>
        <taxon>Bacteria</taxon>
        <taxon>Pseudomonadati</taxon>
        <taxon>Pseudomonadota</taxon>
        <taxon>Alphaproteobacteria</taxon>
        <taxon>Hyphomicrobiales</taxon>
        <taxon>Methylobacteriaceae</taxon>
        <taxon>Enterovirga</taxon>
    </lineage>
</organism>
<sequence>MLHMRARLEFAGSLVVSGGELAIPETLALLEGISERRTLRGAAEGLGLSYRSAWDRLRTIEKNLGRNVVVKTKGHGTALTPFGRELREALSTSRARLAAALEAEQSLLEAGLASLAETRVRPLRIATSHDPLLARVLSGRTDVDVAVTGSEAALRRLAAGDVDVAGCHFGGAEPDPSLAARWSARPIFRREQGLILGRGNPLGIASLADLVRKRARLINRQRDSGTRAWLDRMLAGEGLDPRSIVGYASEEFTHQAVAATVAAGGADAGLGVRAAADALGLAFVPLGIETFFLVADRGLASPVLDEVAQAAASLLEEFGGYSSAGGIG</sequence>
<dbReference type="Pfam" id="PF00126">
    <property type="entry name" value="HTH_1"/>
    <property type="match status" value="1"/>
</dbReference>
<evidence type="ECO:0000313" key="4">
    <source>
        <dbReference type="Proteomes" id="UP000564885"/>
    </source>
</evidence>
<evidence type="ECO:0000313" key="3">
    <source>
        <dbReference type="EMBL" id="NNM74731.1"/>
    </source>
</evidence>
<dbReference type="RefSeq" id="WP_171220183.1">
    <property type="nucleotide sequence ID" value="NZ_JABEPP010000006.1"/>
</dbReference>
<comment type="caution">
    <text evidence="3">The sequence shown here is derived from an EMBL/GenBank/DDBJ whole genome shotgun (WGS) entry which is preliminary data.</text>
</comment>
<reference evidence="3 4" key="1">
    <citation type="submission" date="2020-04" db="EMBL/GenBank/DDBJ databases">
        <title>Enterovirga sp. isolate from soil.</title>
        <authorList>
            <person name="Chea S."/>
            <person name="Kim D.-U."/>
        </authorList>
    </citation>
    <scope>NUCLEOTIDE SEQUENCE [LARGE SCALE GENOMIC DNA]</scope>
    <source>
        <strain evidence="3 4">DB1703</strain>
    </source>
</reference>
<feature type="domain" description="HTH lysR-type" evidence="1">
    <location>
        <begin position="26"/>
        <end position="84"/>
    </location>
</feature>
<dbReference type="InterPro" id="IPR036388">
    <property type="entry name" value="WH-like_DNA-bd_sf"/>
</dbReference>
<keyword evidence="4" id="KW-1185">Reference proteome</keyword>
<proteinExistence type="predicted"/>
<accession>A0A849IBS2</accession>
<dbReference type="GO" id="GO:0003700">
    <property type="term" value="F:DNA-binding transcription factor activity"/>
    <property type="evidence" value="ECO:0007669"/>
    <property type="project" value="InterPro"/>
</dbReference>
<dbReference type="AlphaFoldDB" id="A0A849IBS2"/>
<dbReference type="Proteomes" id="UP000564885">
    <property type="component" value="Unassembled WGS sequence"/>
</dbReference>
<protein>
    <submittedName>
        <fullName evidence="3">Helix-turn-helix transcriptional regulator</fullName>
    </submittedName>
</protein>
<dbReference type="SUPFAM" id="SSF46785">
    <property type="entry name" value="Winged helix' DNA-binding domain"/>
    <property type="match status" value="1"/>
</dbReference>